<dbReference type="Pfam" id="PF13621">
    <property type="entry name" value="Cupin_8"/>
    <property type="match status" value="1"/>
</dbReference>
<reference evidence="3" key="1">
    <citation type="journal article" date="2002" name="Science">
        <title>The draft genome of Ciona intestinalis: insights into chordate and vertebrate origins.</title>
        <authorList>
            <person name="Dehal P."/>
            <person name="Satou Y."/>
            <person name="Campbell R.K."/>
            <person name="Chapman J."/>
            <person name="Degnan B."/>
            <person name="De Tomaso A."/>
            <person name="Davidson B."/>
            <person name="Di Gregorio A."/>
            <person name="Gelpke M."/>
            <person name="Goodstein D.M."/>
            <person name="Harafuji N."/>
            <person name="Hastings K.E."/>
            <person name="Ho I."/>
            <person name="Hotta K."/>
            <person name="Huang W."/>
            <person name="Kawashima T."/>
            <person name="Lemaire P."/>
            <person name="Martinez D."/>
            <person name="Meinertzhagen I.A."/>
            <person name="Necula S."/>
            <person name="Nonaka M."/>
            <person name="Putnam N."/>
            <person name="Rash S."/>
            <person name="Saiga H."/>
            <person name="Satake M."/>
            <person name="Terry A."/>
            <person name="Yamada L."/>
            <person name="Wang H.G."/>
            <person name="Awazu S."/>
            <person name="Azumi K."/>
            <person name="Boore J."/>
            <person name="Branno M."/>
            <person name="Chin-Bow S."/>
            <person name="DeSantis R."/>
            <person name="Doyle S."/>
            <person name="Francino P."/>
            <person name="Keys D.N."/>
            <person name="Haga S."/>
            <person name="Hayashi H."/>
            <person name="Hino K."/>
            <person name="Imai K.S."/>
            <person name="Inaba K."/>
            <person name="Kano S."/>
            <person name="Kobayashi K."/>
            <person name="Kobayashi M."/>
            <person name="Lee B.I."/>
            <person name="Makabe K.W."/>
            <person name="Manohar C."/>
            <person name="Matassi G."/>
            <person name="Medina M."/>
            <person name="Mochizuki Y."/>
            <person name="Mount S."/>
            <person name="Morishita T."/>
            <person name="Miura S."/>
            <person name="Nakayama A."/>
            <person name="Nishizaka S."/>
            <person name="Nomoto H."/>
            <person name="Ohta F."/>
            <person name="Oishi K."/>
            <person name="Rigoutsos I."/>
            <person name="Sano M."/>
            <person name="Sasaki A."/>
            <person name="Sasakura Y."/>
            <person name="Shoguchi E."/>
            <person name="Shin-i T."/>
            <person name="Spagnuolo A."/>
            <person name="Stainier D."/>
            <person name="Suzuki M.M."/>
            <person name="Tassy O."/>
            <person name="Takatori N."/>
            <person name="Tokuoka M."/>
            <person name="Yagi K."/>
            <person name="Yoshizaki F."/>
            <person name="Wada S."/>
            <person name="Zhang C."/>
            <person name="Hyatt P.D."/>
            <person name="Larimer F."/>
            <person name="Detter C."/>
            <person name="Doggett N."/>
            <person name="Glavina T."/>
            <person name="Hawkins T."/>
            <person name="Richardson P."/>
            <person name="Lucas S."/>
            <person name="Kohara Y."/>
            <person name="Levine M."/>
            <person name="Satoh N."/>
            <person name="Rokhsar D.S."/>
        </authorList>
    </citation>
    <scope>NUCLEOTIDE SEQUENCE [LARGE SCALE GENOMIC DNA]</scope>
</reference>
<name>F6TZA0_CIOIN</name>
<accession>F6TZA0</accession>
<reference evidence="2" key="2">
    <citation type="submission" date="2025-08" db="UniProtKB">
        <authorList>
            <consortium name="Ensembl"/>
        </authorList>
    </citation>
    <scope>IDENTIFICATION</scope>
</reference>
<evidence type="ECO:0000259" key="1">
    <source>
        <dbReference type="PROSITE" id="PS51184"/>
    </source>
</evidence>
<feature type="domain" description="JmjC" evidence="1">
    <location>
        <begin position="94"/>
        <end position="259"/>
    </location>
</feature>
<dbReference type="AlphaFoldDB" id="F6TZA0"/>
<dbReference type="HOGENOM" id="CLU_016785_9_3_1"/>
<dbReference type="InParanoid" id="F6TZA0"/>
<evidence type="ECO:0000313" key="3">
    <source>
        <dbReference type="Proteomes" id="UP000008144"/>
    </source>
</evidence>
<dbReference type="PROSITE" id="PS51184">
    <property type="entry name" value="JMJC"/>
    <property type="match status" value="1"/>
</dbReference>
<reference evidence="2" key="3">
    <citation type="submission" date="2025-09" db="UniProtKB">
        <authorList>
            <consortium name="Ensembl"/>
        </authorList>
    </citation>
    <scope>IDENTIFICATION</scope>
</reference>
<dbReference type="GeneTree" id="ENSGT00940000170851"/>
<dbReference type="FunFam" id="2.60.120.650:FF:000025">
    <property type="entry name" value="Lysine-specific demethylase 8"/>
    <property type="match status" value="1"/>
</dbReference>
<dbReference type="Gene3D" id="2.60.120.650">
    <property type="entry name" value="Cupin"/>
    <property type="match status" value="1"/>
</dbReference>
<dbReference type="PANTHER" id="PTHR12461">
    <property type="entry name" value="HYPOXIA-INDUCIBLE FACTOR 1 ALPHA INHIBITOR-RELATED"/>
    <property type="match status" value="1"/>
</dbReference>
<dbReference type="OMA" id="CQREPDG"/>
<proteinExistence type="predicted"/>
<dbReference type="Proteomes" id="UP000008144">
    <property type="component" value="Unassembled WGS sequence"/>
</dbReference>
<dbReference type="GO" id="GO:0016706">
    <property type="term" value="F:2-oxoglutarate-dependent dioxygenase activity"/>
    <property type="evidence" value="ECO:0000318"/>
    <property type="project" value="GO_Central"/>
</dbReference>
<organism evidence="2 3">
    <name type="scientific">Ciona intestinalis</name>
    <name type="common">Transparent sea squirt</name>
    <name type="synonym">Ascidia intestinalis</name>
    <dbReference type="NCBI Taxonomy" id="7719"/>
    <lineage>
        <taxon>Eukaryota</taxon>
        <taxon>Metazoa</taxon>
        <taxon>Chordata</taxon>
        <taxon>Tunicata</taxon>
        <taxon>Ascidiacea</taxon>
        <taxon>Phlebobranchia</taxon>
        <taxon>Cionidae</taxon>
        <taxon>Ciona</taxon>
    </lineage>
</organism>
<dbReference type="Ensembl" id="ENSCINT00000026219.2">
    <property type="protein sequence ID" value="ENSCINP00000025973.2"/>
    <property type="gene ID" value="ENSCING00000014336.2"/>
</dbReference>
<keyword evidence="3" id="KW-1185">Reference proteome</keyword>
<protein>
    <recommendedName>
        <fullName evidence="1">JmjC domain-containing protein</fullName>
    </recommendedName>
</protein>
<dbReference type="InterPro" id="IPR003347">
    <property type="entry name" value="JmjC_dom"/>
</dbReference>
<dbReference type="PANTHER" id="PTHR12461:SF53">
    <property type="entry name" value="JMJC DOMAIN-CONTAINING PROTEIN"/>
    <property type="match status" value="1"/>
</dbReference>
<dbReference type="InterPro" id="IPR041667">
    <property type="entry name" value="Cupin_8"/>
</dbReference>
<dbReference type="SUPFAM" id="SSF51197">
    <property type="entry name" value="Clavaminate synthase-like"/>
    <property type="match status" value="1"/>
</dbReference>
<evidence type="ECO:0000313" key="2">
    <source>
        <dbReference type="Ensembl" id="ENSCINP00000025973.2"/>
    </source>
</evidence>
<sequence>PVGHDLQLGLQRPPTGQVAEYFEIPTPRELWEKHVRLYRPAVLRGALNGSPALNKWSDDYLSKNYGDQEVLVEKKYEDRRTEPKRMRIDAFLRNYTEHQWYTVSMMPEDMRKDIKVPKPLMCSTFRYNLQELNLWIGTKGTRSMLHHDADNIFHCLVTGRKDWILINADQRAKIDMVLQRSNAGSGFSHLNVDNVDLFEHHELSQVPWEYATLYAGDCLYLPSQYTHQVRSYNRSISSTFLSFPRDTFDDSDCSDVDLDSYLSLDDVYVYWVYEKGQETVNMGYGNPEDTITVFRNLYELLKVDKLALNGFFYAGFVASGQGVMEKVDDVNIKGVDEAFSFVDTNMDGLLHLSEIVGLSQRALRRF</sequence>